<dbReference type="EMBL" id="KJ856452">
    <property type="protein sequence ID" value="AJD77382.1"/>
    <property type="molecule type" value="Genomic_DNA"/>
</dbReference>
<evidence type="ECO:0000259" key="2">
    <source>
        <dbReference type="Pfam" id="PF03011"/>
    </source>
</evidence>
<dbReference type="InterPro" id="IPR029210">
    <property type="entry name" value="PfEMP1_NTS"/>
</dbReference>
<feature type="compositionally biased region" description="Low complexity" evidence="1">
    <location>
        <begin position="804"/>
        <end position="815"/>
    </location>
</feature>
<dbReference type="Gene3D" id="1.20.58.1930">
    <property type="match status" value="1"/>
</dbReference>
<dbReference type="Pfam" id="PF05424">
    <property type="entry name" value="Duffy_binding"/>
    <property type="match status" value="1"/>
</dbReference>
<dbReference type="GO" id="GO:0046789">
    <property type="term" value="F:host cell surface receptor binding"/>
    <property type="evidence" value="ECO:0007669"/>
    <property type="project" value="InterPro"/>
</dbReference>
<sequence length="845" mass="97824">DDKDAKRLLDSIGERVYKEKVQSDGETYKNKLKGNLKEAKGSEELASSIETCKLVDEYSNKADDISERHPCKELSGNVGENRFSDTLGGQCTDSKIKGNKNNCGACAPYRRLHLCHHNLEKITDTNKTTTHNLLAEVCYAAIHEGESLRGQHGEHQLTNKDSQICTVLARSFADIGDIVRGKDPFYGNDEEKKQRKQLDKKLKVIFKKIYKDLTKTSGKTNGEIEARYKKDDDPDYFQLREDWWDANRLEVWKAITCGAGQNDKYFRQTCDDNGTSSNANHKCRCKDKKGEHDTDQVPTYFDYVPQFLRWFEEWAEDFCRLRKHKLKDAIKKCRYDESDKKKYCTLNGYDCTKTVRGENKLVSDSDCTKCSSSCIPFVDWIDNQKLEFLKQKNKYADEIKKDHGTTLQVGKTTINNLYVDDFYKKLKQAQYKDVGTFLGKLSEEQICKNQPYNDERTIDISFNKNKSEPIDIFSHTEYCEPCPWCGVEPGGPPWRAIDESTCRKGEIKTFDDTNTTPISRLSPDRRKRNILQKYNTFCVDTENKYKEIKTWKCHYDDNDIYDKSDDSNDCVLGDWENLTKEDKIMSYYSFFWSWVDQMLDDSIDWRTQLNNCMNYAKSNQCMKRCKSPCECYKKWVKHMRTEWIQIEKHFDKQKNITKLERYITLQTILKEFFMDKIKKAYGEKEESKELEAKLNSIEGFHEGADTEHSDDAIKFLLKHEDEIAETCKKIHNDANCQQQESLARSAGTSPQTPKDEESGDDDPNNADSSDDDDEGEDEEEEKEDNGDDQDQAVDATVNGEVAQPEPTTDKTTPPDVCKIVGGILTKDKLQDACKTKYDGKYYGWR</sequence>
<feature type="domain" description="Duffy-antigen binding" evidence="3">
    <location>
        <begin position="104"/>
        <end position="309"/>
    </location>
</feature>
<reference evidence="6" key="1">
    <citation type="journal article" date="2015" name="Malar. J.">
        <title>Transcription of the var genes from a freshly-obtained field isolate of Plasmodium falciparum shows more variable switching patterns than long laboratory-adapted isolates.</title>
        <authorList>
            <person name="Ye R."/>
            <person name="Zhang D."/>
            <person name="Chen B."/>
            <person name="Zhu Y."/>
            <person name="Zhang Y."/>
            <person name="Wang S."/>
            <person name="Pan W."/>
        </authorList>
    </citation>
    <scope>NUCLEOTIDE SEQUENCE</scope>
    <source>
        <strain evidence="6">FCYN0906-5H</strain>
    </source>
</reference>
<dbReference type="Pfam" id="PF22672">
    <property type="entry name" value="DBL_C"/>
    <property type="match status" value="1"/>
</dbReference>
<dbReference type="Pfam" id="PF15447">
    <property type="entry name" value="NTS"/>
    <property type="match status" value="1"/>
</dbReference>
<gene>
    <name evidence="6" type="primary">var136</name>
</gene>
<dbReference type="InterPro" id="IPR008602">
    <property type="entry name" value="Duffy-antigen-binding"/>
</dbReference>
<dbReference type="VEuPathDB" id="PlasmoDB:PfTG01_040018100"/>
<feature type="domain" description="Plasmodium falciparum erythrocyte membrane protein-1 N-terminal segment" evidence="4">
    <location>
        <begin position="4"/>
        <end position="40"/>
    </location>
</feature>
<dbReference type="FunFam" id="1.20.1310.20:FF:000001">
    <property type="entry name" value="Erythrocyte membrane protein 1, PfEMP1"/>
    <property type="match status" value="1"/>
</dbReference>
<feature type="region of interest" description="Disordered" evidence="1">
    <location>
        <begin position="738"/>
        <end position="816"/>
    </location>
</feature>
<dbReference type="Gene3D" id="1.20.1310.20">
    <property type="entry name" value="Duffy-antigen binding domain"/>
    <property type="match status" value="1"/>
</dbReference>
<feature type="domain" description="Duffy-binding-like" evidence="5">
    <location>
        <begin position="313"/>
        <end position="477"/>
    </location>
</feature>
<dbReference type="InterPro" id="IPR042202">
    <property type="entry name" value="Duffy-ag-bd_sf"/>
</dbReference>
<dbReference type="InterPro" id="IPR054595">
    <property type="entry name" value="DBL_C"/>
</dbReference>
<feature type="domain" description="Duffy-binding-like" evidence="2">
    <location>
        <begin position="590"/>
        <end position="733"/>
    </location>
</feature>
<dbReference type="FunFam" id="1.20.58.830:FF:000003">
    <property type="entry name" value="Erythrocyte membrane protein 1, PfEMP1"/>
    <property type="match status" value="1"/>
</dbReference>
<dbReference type="InterPro" id="IPR004258">
    <property type="entry name" value="DBL"/>
</dbReference>
<dbReference type="Gene3D" id="1.20.58.830">
    <property type="match status" value="1"/>
</dbReference>
<feature type="compositionally biased region" description="Polar residues" evidence="1">
    <location>
        <begin position="738"/>
        <end position="752"/>
    </location>
</feature>
<dbReference type="VEuPathDB" id="PlasmoDB:PfKH01_060024600"/>
<dbReference type="AlphaFoldDB" id="A0A0F6P8S1"/>
<accession>A0A0F6P8S1</accession>
<feature type="compositionally biased region" description="Acidic residues" evidence="1">
    <location>
        <begin position="757"/>
        <end position="791"/>
    </location>
</feature>
<dbReference type="SUPFAM" id="SSF140924">
    <property type="entry name" value="Duffy binding domain-like"/>
    <property type="match status" value="2"/>
</dbReference>
<protein>
    <submittedName>
        <fullName evidence="6">Erythrocyte membrane protein 1</fullName>
    </submittedName>
</protein>
<dbReference type="VEuPathDB" id="PlasmoDB:PfGB4_000015900"/>
<feature type="non-terminal residue" evidence="6">
    <location>
        <position position="845"/>
    </location>
</feature>
<proteinExistence type="predicted"/>
<evidence type="ECO:0000313" key="6">
    <source>
        <dbReference type="EMBL" id="AJD77382.1"/>
    </source>
</evidence>
<dbReference type="GO" id="GO:0016020">
    <property type="term" value="C:membrane"/>
    <property type="evidence" value="ECO:0007669"/>
    <property type="project" value="InterPro"/>
</dbReference>
<name>A0A0F6P8S1_PLAFA</name>
<dbReference type="VEuPathDB" id="PlasmoDB:PfCD01_020006000"/>
<evidence type="ECO:0000259" key="5">
    <source>
        <dbReference type="Pfam" id="PF22672"/>
    </source>
</evidence>
<organism evidence="6">
    <name type="scientific">Plasmodium falciparum</name>
    <name type="common">malaria parasite P. falciparum</name>
    <dbReference type="NCBI Taxonomy" id="5833"/>
    <lineage>
        <taxon>Eukaryota</taxon>
        <taxon>Sar</taxon>
        <taxon>Alveolata</taxon>
        <taxon>Apicomplexa</taxon>
        <taxon>Aconoidasida</taxon>
        <taxon>Haemosporida</taxon>
        <taxon>Plasmodiidae</taxon>
        <taxon>Plasmodium</taxon>
        <taxon>Plasmodium (Laverania)</taxon>
    </lineage>
</organism>
<evidence type="ECO:0000259" key="3">
    <source>
        <dbReference type="Pfam" id="PF05424"/>
    </source>
</evidence>
<dbReference type="Pfam" id="PF03011">
    <property type="entry name" value="PFEMP"/>
    <property type="match status" value="1"/>
</dbReference>
<evidence type="ECO:0000256" key="1">
    <source>
        <dbReference type="SAM" id="MobiDB-lite"/>
    </source>
</evidence>
<feature type="non-terminal residue" evidence="6">
    <location>
        <position position="1"/>
    </location>
</feature>
<evidence type="ECO:0000259" key="4">
    <source>
        <dbReference type="Pfam" id="PF15447"/>
    </source>
</evidence>